<organism evidence="2">
    <name type="scientific">marine metagenome</name>
    <dbReference type="NCBI Taxonomy" id="408172"/>
    <lineage>
        <taxon>unclassified sequences</taxon>
        <taxon>metagenomes</taxon>
        <taxon>ecological metagenomes</taxon>
    </lineage>
</organism>
<dbReference type="SUPFAM" id="SSF52172">
    <property type="entry name" value="CheY-like"/>
    <property type="match status" value="1"/>
</dbReference>
<feature type="non-terminal residue" evidence="2">
    <location>
        <position position="183"/>
    </location>
</feature>
<accession>A0A382ZSL6</accession>
<gene>
    <name evidence="2" type="ORF">METZ01_LOCUS450522</name>
</gene>
<reference evidence="2" key="1">
    <citation type="submission" date="2018-05" db="EMBL/GenBank/DDBJ databases">
        <authorList>
            <person name="Lanie J.A."/>
            <person name="Ng W.-L."/>
            <person name="Kazmierczak K.M."/>
            <person name="Andrzejewski T.M."/>
            <person name="Davidsen T.M."/>
            <person name="Wayne K.J."/>
            <person name="Tettelin H."/>
            <person name="Glass J.I."/>
            <person name="Rusch D."/>
            <person name="Podicherti R."/>
            <person name="Tsui H.-C.T."/>
            <person name="Winkler M.E."/>
        </authorList>
    </citation>
    <scope>NUCLEOTIDE SEQUENCE</scope>
</reference>
<dbReference type="Gene3D" id="3.40.50.2300">
    <property type="match status" value="1"/>
</dbReference>
<evidence type="ECO:0000259" key="1">
    <source>
        <dbReference type="PROSITE" id="PS50110"/>
    </source>
</evidence>
<dbReference type="InterPro" id="IPR011006">
    <property type="entry name" value="CheY-like_superfamily"/>
</dbReference>
<dbReference type="GO" id="GO:0000160">
    <property type="term" value="P:phosphorelay signal transduction system"/>
    <property type="evidence" value="ECO:0007669"/>
    <property type="project" value="InterPro"/>
</dbReference>
<protein>
    <recommendedName>
        <fullName evidence="1">Response regulatory domain-containing protein</fullName>
    </recommendedName>
</protein>
<feature type="domain" description="Response regulatory" evidence="1">
    <location>
        <begin position="53"/>
        <end position="166"/>
    </location>
</feature>
<dbReference type="InterPro" id="IPR001789">
    <property type="entry name" value="Sig_transdc_resp-reg_receiver"/>
</dbReference>
<dbReference type="PROSITE" id="PS50110">
    <property type="entry name" value="RESPONSE_REGULATORY"/>
    <property type="match status" value="1"/>
</dbReference>
<dbReference type="EMBL" id="UINC01185790">
    <property type="protein sequence ID" value="SVD97668.1"/>
    <property type="molecule type" value="Genomic_DNA"/>
</dbReference>
<evidence type="ECO:0000313" key="2">
    <source>
        <dbReference type="EMBL" id="SVD97668.1"/>
    </source>
</evidence>
<proteinExistence type="predicted"/>
<name>A0A382ZSL6_9ZZZZ</name>
<sequence length="183" mass="19728">MSESEKPEETLTEEELEILGQVLDNIVSGAAGPGLVADVEEQRPVEELAGEGKILLALSSADDRSLLDGICRELDDGVLHIRNRYSVLDELRRQPVRLVVSDLCLWGDGGQLLSERMAHGSGEIPVIFIREPGEELSDQARDVIACGVLDRPLQAADVKALVHNALAGPVSDDAAQGEEEARE</sequence>
<dbReference type="AlphaFoldDB" id="A0A382ZSL6"/>